<keyword evidence="1" id="KW-0479">Metal-binding</keyword>
<dbReference type="SUPFAM" id="SSF52540">
    <property type="entry name" value="P-loop containing nucleoside triphosphate hydrolases"/>
    <property type="match status" value="1"/>
</dbReference>
<dbReference type="InterPro" id="IPR027417">
    <property type="entry name" value="P-loop_NTPase"/>
</dbReference>
<dbReference type="InterPro" id="IPR002586">
    <property type="entry name" value="CobQ/CobB/MinD/ParA_Nub-bd_dom"/>
</dbReference>
<dbReference type="HOGENOM" id="CLU_067767_0_0_0"/>
<proteinExistence type="predicted"/>
<evidence type="ECO:0000256" key="3">
    <source>
        <dbReference type="ARBA" id="ARBA00023014"/>
    </source>
</evidence>
<keyword evidence="3" id="KW-0411">Iron-sulfur</keyword>
<organism evidence="5 6">
    <name type="scientific">Ilyobacter polytropus (strain ATCC 51220 / DSM 2926 / LMG 16218 / CuHBu1)</name>
    <dbReference type="NCBI Taxonomy" id="572544"/>
    <lineage>
        <taxon>Bacteria</taxon>
        <taxon>Fusobacteriati</taxon>
        <taxon>Fusobacteriota</taxon>
        <taxon>Fusobacteriia</taxon>
        <taxon>Fusobacteriales</taxon>
        <taxon>Fusobacteriaceae</taxon>
        <taxon>Ilyobacter</taxon>
    </lineage>
</organism>
<keyword evidence="6" id="KW-1185">Reference proteome</keyword>
<feature type="domain" description="4Fe-4S ferredoxin-type" evidence="4">
    <location>
        <begin position="57"/>
        <end position="85"/>
    </location>
</feature>
<accession>E3H8V4</accession>
<dbReference type="PROSITE" id="PS51379">
    <property type="entry name" value="4FE4S_FER_2"/>
    <property type="match status" value="2"/>
</dbReference>
<dbReference type="OrthoDB" id="9778602at2"/>
<dbReference type="GO" id="GO:0046872">
    <property type="term" value="F:metal ion binding"/>
    <property type="evidence" value="ECO:0007669"/>
    <property type="project" value="UniProtKB-KW"/>
</dbReference>
<dbReference type="Gene3D" id="3.30.70.20">
    <property type="match status" value="1"/>
</dbReference>
<dbReference type="EMBL" id="CP002281">
    <property type="protein sequence ID" value="ADO83368.1"/>
    <property type="molecule type" value="Genomic_DNA"/>
</dbReference>
<sequence>MKIAVLSGKGGTGKTTVTSNLAVNIPGCTLIDTDVEEPNLHIFFNFKFNQEYSIKTEYPIVDMEKCNLCGKCGDFCRYNAILPAKDKVLIFKEICHNCGGCEIVCPTNAIQYEKREIGKIYRNNSDSSIHMKYGELNIGEMSGVRIIEKLKKSVENDPIVFIDSPPGTSCATVAAVEDVDYAVIVSEPTPFGVSDMKMVVEMLKEMKIPFGVVVNKAGLGNNEIYEYCNDENIKVLENIPYSREIAEFYAHGVVFSKNMQSYKELFINLFENIKTILEPVQEGGQ</sequence>
<evidence type="ECO:0000259" key="4">
    <source>
        <dbReference type="PROSITE" id="PS51379"/>
    </source>
</evidence>
<keyword evidence="2" id="KW-0408">Iron</keyword>
<dbReference type="InterPro" id="IPR017896">
    <property type="entry name" value="4Fe4S_Fe-S-bd"/>
</dbReference>
<dbReference type="Proteomes" id="UP000006875">
    <property type="component" value="Chromosome"/>
</dbReference>
<gene>
    <name evidence="5" type="ordered locus">Ilyop_1590</name>
</gene>
<evidence type="ECO:0000256" key="2">
    <source>
        <dbReference type="ARBA" id="ARBA00023004"/>
    </source>
</evidence>
<protein>
    <submittedName>
        <fullName evidence="5">Cobyrinic acid ac-diamide synthase</fullName>
    </submittedName>
</protein>
<dbReference type="GO" id="GO:0051536">
    <property type="term" value="F:iron-sulfur cluster binding"/>
    <property type="evidence" value="ECO:0007669"/>
    <property type="project" value="UniProtKB-KW"/>
</dbReference>
<evidence type="ECO:0000313" key="5">
    <source>
        <dbReference type="EMBL" id="ADO83368.1"/>
    </source>
</evidence>
<dbReference type="Pfam" id="PF01656">
    <property type="entry name" value="CbiA"/>
    <property type="match status" value="1"/>
</dbReference>
<dbReference type="KEGG" id="ipo:Ilyop_1590"/>
<dbReference type="AlphaFoldDB" id="E3H8V4"/>
<dbReference type="PANTHER" id="PTHR43063">
    <property type="entry name" value="4FE-4S CLUSTER CONTAINING PARA FAMILY ATPASE PROTEIN"/>
    <property type="match status" value="1"/>
</dbReference>
<evidence type="ECO:0000313" key="6">
    <source>
        <dbReference type="Proteomes" id="UP000006875"/>
    </source>
</evidence>
<dbReference type="SUPFAM" id="SSF54862">
    <property type="entry name" value="4Fe-4S ferredoxins"/>
    <property type="match status" value="1"/>
</dbReference>
<dbReference type="CDD" id="cd03110">
    <property type="entry name" value="SIMIBI_bact_arch"/>
    <property type="match status" value="1"/>
</dbReference>
<dbReference type="RefSeq" id="WP_013388035.1">
    <property type="nucleotide sequence ID" value="NC_014632.1"/>
</dbReference>
<dbReference type="PROSITE" id="PS00198">
    <property type="entry name" value="4FE4S_FER_1"/>
    <property type="match status" value="1"/>
</dbReference>
<dbReference type="STRING" id="572544.Ilyop_1590"/>
<dbReference type="PANTHER" id="PTHR43063:SF1">
    <property type="entry name" value="4FE-4S CLUSTER CONTAINING PARA FAMILY ATPASE PROTEIN"/>
    <property type="match status" value="1"/>
</dbReference>
<evidence type="ECO:0000256" key="1">
    <source>
        <dbReference type="ARBA" id="ARBA00022723"/>
    </source>
</evidence>
<dbReference type="eggNOG" id="COG1149">
    <property type="taxonomic scope" value="Bacteria"/>
</dbReference>
<dbReference type="InterPro" id="IPR017900">
    <property type="entry name" value="4Fe4S_Fe_S_CS"/>
</dbReference>
<name>E3H8V4_ILYPC</name>
<dbReference type="Pfam" id="PF00037">
    <property type="entry name" value="Fer4"/>
    <property type="match status" value="2"/>
</dbReference>
<reference evidence="5 6" key="1">
    <citation type="journal article" date="2010" name="Stand. Genomic Sci.">
        <title>Complete genome sequence of Ilyobacter polytropus type strain (CuHbu1).</title>
        <authorList>
            <person name="Sikorski J."/>
            <person name="Chertkov O."/>
            <person name="Lapidus A."/>
            <person name="Nolan M."/>
            <person name="Lucas S."/>
            <person name="Del Rio T.G."/>
            <person name="Tice H."/>
            <person name="Cheng J.F."/>
            <person name="Tapia R."/>
            <person name="Han C."/>
            <person name="Goodwin L."/>
            <person name="Pitluck S."/>
            <person name="Liolios K."/>
            <person name="Ivanova N."/>
            <person name="Mavromatis K."/>
            <person name="Mikhailova N."/>
            <person name="Pati A."/>
            <person name="Chen A."/>
            <person name="Palaniappan K."/>
            <person name="Land M."/>
            <person name="Hauser L."/>
            <person name="Chang Y.J."/>
            <person name="Jeffries C.D."/>
            <person name="Brambilla E."/>
            <person name="Yasawong M."/>
            <person name="Rohde M."/>
            <person name="Pukall R."/>
            <person name="Spring S."/>
            <person name="Goker M."/>
            <person name="Woyke T."/>
            <person name="Bristow J."/>
            <person name="Eisen J.A."/>
            <person name="Markowitz V."/>
            <person name="Hugenholtz P."/>
            <person name="Kyrpides N.C."/>
            <person name="Klenk H.P."/>
        </authorList>
    </citation>
    <scope>NUCLEOTIDE SEQUENCE [LARGE SCALE GENOMIC DNA]</scope>
    <source>
        <strain evidence="6">ATCC 51220 / DSM 2926 / LMG 16218 / CuHBu1</strain>
    </source>
</reference>
<feature type="domain" description="4Fe-4S ferredoxin-type" evidence="4">
    <location>
        <begin position="86"/>
        <end position="115"/>
    </location>
</feature>
<dbReference type="Gene3D" id="3.40.50.300">
    <property type="entry name" value="P-loop containing nucleotide triphosphate hydrolases"/>
    <property type="match status" value="1"/>
</dbReference>